<proteinExistence type="predicted"/>
<name>A0A6S6RX56_9GAMM</name>
<accession>A0A6S6RX56</accession>
<gene>
    <name evidence="1" type="ORF">HELGO_WM27943</name>
</gene>
<dbReference type="AlphaFoldDB" id="A0A6S6RX56"/>
<organism evidence="1">
    <name type="scientific">uncultured Thiotrichaceae bacterium</name>
    <dbReference type="NCBI Taxonomy" id="298394"/>
    <lineage>
        <taxon>Bacteria</taxon>
        <taxon>Pseudomonadati</taxon>
        <taxon>Pseudomonadota</taxon>
        <taxon>Gammaproteobacteria</taxon>
        <taxon>Thiotrichales</taxon>
        <taxon>Thiotrichaceae</taxon>
        <taxon>environmental samples</taxon>
    </lineage>
</organism>
<protein>
    <submittedName>
        <fullName evidence="1">Uncharacterized protein</fullName>
    </submittedName>
</protein>
<reference evidence="1" key="1">
    <citation type="submission" date="2020-01" db="EMBL/GenBank/DDBJ databases">
        <authorList>
            <person name="Meier V. D."/>
            <person name="Meier V D."/>
        </authorList>
    </citation>
    <scope>NUCLEOTIDE SEQUENCE</scope>
    <source>
        <strain evidence="1">HLG_WM_MAG_08</strain>
    </source>
</reference>
<dbReference type="EMBL" id="CACVAV010000010">
    <property type="protein sequence ID" value="CAA6800644.1"/>
    <property type="molecule type" value="Genomic_DNA"/>
</dbReference>
<evidence type="ECO:0000313" key="1">
    <source>
        <dbReference type="EMBL" id="CAA6800644.1"/>
    </source>
</evidence>
<sequence>MVQQMLIRTLVIIGLLAGPISQKAYSEESTMLKSRLQTHTETQQPEKKSLLSNMLDSTNIYEYLLGNPDFAKVQDITIRLWDKHTNIRKYRTHMKDNFIQTD</sequence>